<evidence type="ECO:0000313" key="2">
    <source>
        <dbReference type="Proteomes" id="UP000001929"/>
    </source>
</evidence>
<dbReference type="KEGG" id="rru:Rru_A3732"/>
<dbReference type="EnsemblBacteria" id="ABC24526">
    <property type="protein sequence ID" value="ABC24526"/>
    <property type="gene ID" value="Rru_A3732"/>
</dbReference>
<dbReference type="EMBL" id="CP000230">
    <property type="protein sequence ID" value="ABC24526.1"/>
    <property type="molecule type" value="Genomic_DNA"/>
</dbReference>
<sequence length="121" mass="12978">MSDPKKVQAALNTSLKVLDSVVKEQERAVNRILGLAELLIEKSPDQVTAMRLEAIMEACAFQDITGQQIRKVAAFLKHLGTLQGGLEMAAGATNHVNDAQAKAVGGLSQDQVDRLLRGEAL</sequence>
<dbReference type="PATRIC" id="fig|269796.9.peg.3856"/>
<dbReference type="Gene3D" id="1.10.287.500">
    <property type="entry name" value="Helix hairpin bin"/>
    <property type="match status" value="1"/>
</dbReference>
<evidence type="ECO:0000313" key="1">
    <source>
        <dbReference type="EMBL" id="ABC24526.1"/>
    </source>
</evidence>
<proteinExistence type="predicted"/>
<gene>
    <name evidence="1" type="ordered locus">Rru_A3732</name>
</gene>
<dbReference type="HOGENOM" id="CLU_2036225_0_0_5"/>
<name>Q2RMW9_RHORT</name>
<organism evidence="1 2">
    <name type="scientific">Rhodospirillum rubrum (strain ATCC 11170 / ATH 1.1.1 / DSM 467 / LMG 4362 / NCIMB 8255 / S1)</name>
    <dbReference type="NCBI Taxonomy" id="269796"/>
    <lineage>
        <taxon>Bacteria</taxon>
        <taxon>Pseudomonadati</taxon>
        <taxon>Pseudomonadota</taxon>
        <taxon>Alphaproteobacteria</taxon>
        <taxon>Rhodospirillales</taxon>
        <taxon>Rhodospirillaceae</taxon>
        <taxon>Rhodospirillum</taxon>
    </lineage>
</organism>
<dbReference type="RefSeq" id="WP_011391479.1">
    <property type="nucleotide sequence ID" value="NC_007643.1"/>
</dbReference>
<dbReference type="PhylomeDB" id="Q2RMW9"/>
<dbReference type="AlphaFoldDB" id="Q2RMW9"/>
<accession>Q2RMW9</accession>
<keyword evidence="2" id="KW-1185">Reference proteome</keyword>
<dbReference type="eggNOG" id="ENOG50345DR">
    <property type="taxonomic scope" value="Bacteria"/>
</dbReference>
<dbReference type="Proteomes" id="UP000001929">
    <property type="component" value="Chromosome"/>
</dbReference>
<dbReference type="SUPFAM" id="SSF75708">
    <property type="entry name" value="Chemotaxis phosphatase CheZ"/>
    <property type="match status" value="1"/>
</dbReference>
<reference evidence="1 2" key="1">
    <citation type="journal article" date="2011" name="Stand. Genomic Sci.">
        <title>Complete genome sequence of Rhodospirillum rubrum type strain (S1).</title>
        <authorList>
            <person name="Munk A.C."/>
            <person name="Copeland A."/>
            <person name="Lucas S."/>
            <person name="Lapidus A."/>
            <person name="Del Rio T.G."/>
            <person name="Barry K."/>
            <person name="Detter J.C."/>
            <person name="Hammon N."/>
            <person name="Israni S."/>
            <person name="Pitluck S."/>
            <person name="Brettin T."/>
            <person name="Bruce D."/>
            <person name="Han C."/>
            <person name="Tapia R."/>
            <person name="Gilna P."/>
            <person name="Schmutz J."/>
            <person name="Larimer F."/>
            <person name="Land M."/>
            <person name="Kyrpides N.C."/>
            <person name="Mavromatis K."/>
            <person name="Richardson P."/>
            <person name="Rohde M."/>
            <person name="Goker M."/>
            <person name="Klenk H.P."/>
            <person name="Zhang Y."/>
            <person name="Roberts G.P."/>
            <person name="Reslewic S."/>
            <person name="Schwartz D.C."/>
        </authorList>
    </citation>
    <scope>NUCLEOTIDE SEQUENCE [LARGE SCALE GENOMIC DNA]</scope>
    <source>
        <strain evidence="2">ATCC 11170 / ATH 1.1.1 / DSM 467 / LMG 4362 / NCIMB 8255 / S1</strain>
    </source>
</reference>
<protein>
    <submittedName>
        <fullName evidence="1">Uncharacterized protein</fullName>
    </submittedName>
</protein>